<evidence type="ECO:0000256" key="1">
    <source>
        <dbReference type="SAM" id="SignalP"/>
    </source>
</evidence>
<name>A0ABW2CC77_9ACTN</name>
<feature type="chain" id="PRO_5047461803" description="SurA N-terminal domain-containing protein" evidence="1">
    <location>
        <begin position="35"/>
        <end position="232"/>
    </location>
</feature>
<evidence type="ECO:0008006" key="4">
    <source>
        <dbReference type="Google" id="ProtNLM"/>
    </source>
</evidence>
<evidence type="ECO:0000313" key="3">
    <source>
        <dbReference type="Proteomes" id="UP001596380"/>
    </source>
</evidence>
<dbReference type="SUPFAM" id="SSF109998">
    <property type="entry name" value="Triger factor/SurA peptide-binding domain-like"/>
    <property type="match status" value="1"/>
</dbReference>
<accession>A0ABW2CC77</accession>
<keyword evidence="3" id="KW-1185">Reference proteome</keyword>
<comment type="caution">
    <text evidence="2">The sequence shown here is derived from an EMBL/GenBank/DDBJ whole genome shotgun (WGS) entry which is preliminary data.</text>
</comment>
<protein>
    <recommendedName>
        <fullName evidence="4">SurA N-terminal domain-containing protein</fullName>
    </recommendedName>
</protein>
<keyword evidence="1" id="KW-0732">Signal</keyword>
<dbReference type="Proteomes" id="UP001596380">
    <property type="component" value="Unassembled WGS sequence"/>
</dbReference>
<sequence length="232" mass="23968">MLGTSVKAARGGRAGAARPLALAVAALAAAGALAGCGGDPVKMGAAALVGDDRISTGTLNGVVRSAQRQFRTDPAANEIRARLASEQRTGDEGQSDQQRTLGFLIRFRIADEAAERNGISVADGQIDRELSGLAQVGGARSYAVANGLPASKVRDLGRYFAVSGALLDRNGADGAATSPATQNAFARVDALYRQTAAALHIKVNPRYGAFDANRSAMQPVRYKLSATESGIR</sequence>
<dbReference type="InterPro" id="IPR027304">
    <property type="entry name" value="Trigger_fact/SurA_dom_sf"/>
</dbReference>
<feature type="signal peptide" evidence="1">
    <location>
        <begin position="1"/>
        <end position="34"/>
    </location>
</feature>
<dbReference type="RefSeq" id="WP_160820136.1">
    <property type="nucleotide sequence ID" value="NZ_JBHSXE010000001.1"/>
</dbReference>
<gene>
    <name evidence="2" type="ORF">ACFQKB_00380</name>
</gene>
<organism evidence="2 3">
    <name type="scientific">Actinomadura yumaensis</name>
    <dbReference type="NCBI Taxonomy" id="111807"/>
    <lineage>
        <taxon>Bacteria</taxon>
        <taxon>Bacillati</taxon>
        <taxon>Actinomycetota</taxon>
        <taxon>Actinomycetes</taxon>
        <taxon>Streptosporangiales</taxon>
        <taxon>Thermomonosporaceae</taxon>
        <taxon>Actinomadura</taxon>
    </lineage>
</organism>
<proteinExistence type="predicted"/>
<reference evidence="3" key="1">
    <citation type="journal article" date="2019" name="Int. J. Syst. Evol. Microbiol.">
        <title>The Global Catalogue of Microorganisms (GCM) 10K type strain sequencing project: providing services to taxonomists for standard genome sequencing and annotation.</title>
        <authorList>
            <consortium name="The Broad Institute Genomics Platform"/>
            <consortium name="The Broad Institute Genome Sequencing Center for Infectious Disease"/>
            <person name="Wu L."/>
            <person name="Ma J."/>
        </authorList>
    </citation>
    <scope>NUCLEOTIDE SEQUENCE [LARGE SCALE GENOMIC DNA]</scope>
    <source>
        <strain evidence="3">JCM 3369</strain>
    </source>
</reference>
<evidence type="ECO:0000313" key="2">
    <source>
        <dbReference type="EMBL" id="MFC6878211.1"/>
    </source>
</evidence>
<dbReference type="Gene3D" id="1.10.4030.10">
    <property type="entry name" value="Porin chaperone SurA, peptide-binding domain"/>
    <property type="match status" value="1"/>
</dbReference>
<dbReference type="EMBL" id="JBHSXS010000001">
    <property type="protein sequence ID" value="MFC6878211.1"/>
    <property type="molecule type" value="Genomic_DNA"/>
</dbReference>